<dbReference type="SUPFAM" id="SSF48613">
    <property type="entry name" value="Heme oxygenase-like"/>
    <property type="match status" value="1"/>
</dbReference>
<proteinExistence type="predicted"/>
<accession>A0ABR5RTX5</accession>
<name>A0ABR5RTX5_9GAMM</name>
<feature type="domain" description="Thiaminase-2/PQQC" evidence="1">
    <location>
        <begin position="31"/>
        <end position="226"/>
    </location>
</feature>
<dbReference type="CDD" id="cd19365">
    <property type="entry name" value="TenA_C-like"/>
    <property type="match status" value="1"/>
</dbReference>
<dbReference type="PANTHER" id="PTHR43198">
    <property type="entry name" value="BIFUNCTIONAL TH2 PROTEIN"/>
    <property type="match status" value="1"/>
</dbReference>
<evidence type="ECO:0000313" key="3">
    <source>
        <dbReference type="Proteomes" id="UP000054639"/>
    </source>
</evidence>
<dbReference type="RefSeq" id="WP_058473497.1">
    <property type="nucleotide sequence ID" value="NZ_CAAAIL010000013.1"/>
</dbReference>
<evidence type="ECO:0000259" key="1">
    <source>
        <dbReference type="Pfam" id="PF03070"/>
    </source>
</evidence>
<dbReference type="Pfam" id="PF03070">
    <property type="entry name" value="TENA_THI-4"/>
    <property type="match status" value="1"/>
</dbReference>
<dbReference type="InterPro" id="IPR004305">
    <property type="entry name" value="Thiaminase-2/PQQC"/>
</dbReference>
<protein>
    <submittedName>
        <fullName evidence="2">Thiaminase-2</fullName>
        <ecNumber evidence="2">3.5.99.2</ecNumber>
    </submittedName>
</protein>
<comment type="caution">
    <text evidence="2">The sequence shown here is derived from an EMBL/GenBank/DDBJ whole genome shotgun (WGS) entry which is preliminary data.</text>
</comment>
<reference evidence="2 3" key="1">
    <citation type="submission" date="2015-11" db="EMBL/GenBank/DDBJ databases">
        <title>Genomic analysis of 38 Legionella species identifies large and diverse effector repertoires.</title>
        <authorList>
            <person name="Burstein D."/>
            <person name="Amaro F."/>
            <person name="Zusman T."/>
            <person name="Lifshitz Z."/>
            <person name="Cohen O."/>
            <person name="Gilbert J.A."/>
            <person name="Pupko T."/>
            <person name="Shuman H.A."/>
            <person name="Segal G."/>
        </authorList>
    </citation>
    <scope>NUCLEOTIDE SEQUENCE [LARGE SCALE GENOMIC DNA]</scope>
    <source>
        <strain evidence="2 3">ATCC 49507</strain>
    </source>
</reference>
<dbReference type="PANTHER" id="PTHR43198:SF2">
    <property type="entry name" value="SI:CH1073-67J19.1-RELATED"/>
    <property type="match status" value="1"/>
</dbReference>
<dbReference type="EC" id="3.5.99.2" evidence="2"/>
<dbReference type="EMBL" id="LNYR01000012">
    <property type="protein sequence ID" value="KTD51103.1"/>
    <property type="molecule type" value="Genomic_DNA"/>
</dbReference>
<dbReference type="GO" id="GO:0050334">
    <property type="term" value="F:thiaminase activity"/>
    <property type="evidence" value="ECO:0007669"/>
    <property type="project" value="UniProtKB-EC"/>
</dbReference>
<evidence type="ECO:0000313" key="2">
    <source>
        <dbReference type="EMBL" id="KTD51103.1"/>
    </source>
</evidence>
<keyword evidence="2" id="KW-0378">Hydrolase</keyword>
<dbReference type="InterPro" id="IPR050967">
    <property type="entry name" value="Thiamine_Salvage_TenA"/>
</dbReference>
<gene>
    <name evidence="2" type="primary">tenA</name>
    <name evidence="2" type="ORF">Lqua_1330</name>
</gene>
<sequence length="243" mass="28403">MSYLKYCHLFYKKKPDNSFLSRLIRLNRNTLQSIYDHPFNQELFSGTLPQEKFGQYLRDDFLYLRQFSSALHHIAKRTIKSNPDLSSQLNNLADDVINNEHKMQLHYQIHFNNFNEHQMGYAVSEYSQYLVNTSTQAKVPEALCSILPCFWIYYQLGTMTQTSTRITPHPYHDWIATYSGAEFVQVTQDLAATVNLMVGDANQISHSELIRFFSRSVAFELDFFNEIYYPQVTAKHVINSLGK</sequence>
<keyword evidence="3" id="KW-1185">Reference proteome</keyword>
<dbReference type="Proteomes" id="UP000054639">
    <property type="component" value="Unassembled WGS sequence"/>
</dbReference>
<dbReference type="Gene3D" id="1.20.910.10">
    <property type="entry name" value="Heme oxygenase-like"/>
    <property type="match status" value="1"/>
</dbReference>
<organism evidence="2 3">
    <name type="scientific">Legionella quateirensis</name>
    <dbReference type="NCBI Taxonomy" id="45072"/>
    <lineage>
        <taxon>Bacteria</taxon>
        <taxon>Pseudomonadati</taxon>
        <taxon>Pseudomonadota</taxon>
        <taxon>Gammaproteobacteria</taxon>
        <taxon>Legionellales</taxon>
        <taxon>Legionellaceae</taxon>
        <taxon>Legionella</taxon>
    </lineage>
</organism>
<dbReference type="InterPro" id="IPR016084">
    <property type="entry name" value="Haem_Oase-like_multi-hlx"/>
</dbReference>